<feature type="compositionally biased region" description="Basic and acidic residues" evidence="1">
    <location>
        <begin position="24"/>
        <end position="35"/>
    </location>
</feature>
<protein>
    <submittedName>
        <fullName evidence="2">Uncharacterized protein</fullName>
    </submittedName>
</protein>
<evidence type="ECO:0000313" key="3">
    <source>
        <dbReference type="Proteomes" id="UP000287233"/>
    </source>
</evidence>
<name>A0A410FWD3_BIPS1</name>
<evidence type="ECO:0000313" key="2">
    <source>
        <dbReference type="EMBL" id="QAA77397.1"/>
    </source>
</evidence>
<reference evidence="3" key="1">
    <citation type="submission" date="2018-12" db="EMBL/GenBank/DDBJ databases">
        <title>Complete genome sequence of an uncultured bacterium of the candidate phylum Bipolaricaulota.</title>
        <authorList>
            <person name="Kadnikov V.V."/>
            <person name="Mardanov A.V."/>
            <person name="Beletsky A.V."/>
            <person name="Frank Y.A."/>
            <person name="Karnachuk O.V."/>
            <person name="Ravin N.V."/>
        </authorList>
    </citation>
    <scope>NUCLEOTIDE SEQUENCE [LARGE SCALE GENOMIC DNA]</scope>
</reference>
<dbReference type="EMBL" id="CP034928">
    <property type="protein sequence ID" value="QAA77397.1"/>
    <property type="molecule type" value="Genomic_DNA"/>
</dbReference>
<gene>
    <name evidence="2" type="ORF">BIP78_1633</name>
</gene>
<organism evidence="2 3">
    <name type="scientific">Bipolaricaulis sibiricus</name>
    <dbReference type="NCBI Taxonomy" id="2501609"/>
    <lineage>
        <taxon>Bacteria</taxon>
        <taxon>Candidatus Bipolaricaulota</taxon>
        <taxon>Candidatus Bipolaricaulia</taxon>
        <taxon>Candidatus Bipolaricaulales</taxon>
        <taxon>Candidatus Bipolaricaulaceae</taxon>
        <taxon>Candidatus Bipolaricaulis</taxon>
    </lineage>
</organism>
<accession>A0A410FWD3</accession>
<sequence>MDAMRRDPPPACAGVLRAGEVTTEDDRSGPEDRQRCPLSAPGRARLTVSAEDGKRLLLRFCGPGELLAGSFSGAPAGR</sequence>
<dbReference type="KEGG" id="bih:BIP78_1633"/>
<evidence type="ECO:0000256" key="1">
    <source>
        <dbReference type="SAM" id="MobiDB-lite"/>
    </source>
</evidence>
<feature type="region of interest" description="Disordered" evidence="1">
    <location>
        <begin position="1"/>
        <end position="38"/>
    </location>
</feature>
<dbReference type="AlphaFoldDB" id="A0A410FWD3"/>
<proteinExistence type="predicted"/>
<dbReference type="Proteomes" id="UP000287233">
    <property type="component" value="Chromosome"/>
</dbReference>